<feature type="transmembrane region" description="Helical" evidence="1">
    <location>
        <begin position="114"/>
        <end position="136"/>
    </location>
</feature>
<keyword evidence="1" id="KW-0472">Membrane</keyword>
<feature type="transmembrane region" description="Helical" evidence="1">
    <location>
        <begin position="12"/>
        <end position="33"/>
    </location>
</feature>
<keyword evidence="1" id="KW-1133">Transmembrane helix</keyword>
<proteinExistence type="predicted"/>
<organism evidence="2 3">
    <name type="scientific">Streptococcus equinus</name>
    <name type="common">Streptococcus bovis</name>
    <dbReference type="NCBI Taxonomy" id="1335"/>
    <lineage>
        <taxon>Bacteria</taxon>
        <taxon>Bacillati</taxon>
        <taxon>Bacillota</taxon>
        <taxon>Bacilli</taxon>
        <taxon>Lactobacillales</taxon>
        <taxon>Streptococcaceae</taxon>
        <taxon>Streptococcus</taxon>
    </lineage>
</organism>
<reference evidence="2 3" key="1">
    <citation type="submission" date="2016-10" db="EMBL/GenBank/DDBJ databases">
        <authorList>
            <person name="de Groot N.N."/>
        </authorList>
    </citation>
    <scope>NUCLEOTIDE SEQUENCE [LARGE SCALE GENOMIC DNA]</scope>
    <source>
        <strain evidence="2 3">Sb09</strain>
    </source>
</reference>
<gene>
    <name evidence="2" type="ORF">SAMN05216400_0625</name>
</gene>
<name>A0A1G9K063_STREI</name>
<evidence type="ECO:0000313" key="3">
    <source>
        <dbReference type="Proteomes" id="UP000183162"/>
    </source>
</evidence>
<evidence type="ECO:0000256" key="1">
    <source>
        <dbReference type="SAM" id="Phobius"/>
    </source>
</evidence>
<keyword evidence="1" id="KW-0812">Transmembrane</keyword>
<feature type="transmembrane region" description="Helical" evidence="1">
    <location>
        <begin position="53"/>
        <end position="71"/>
    </location>
</feature>
<protein>
    <submittedName>
        <fullName evidence="2">Uncharacterized protein</fullName>
    </submittedName>
</protein>
<dbReference type="Proteomes" id="UP000183162">
    <property type="component" value="Unassembled WGS sequence"/>
</dbReference>
<evidence type="ECO:0000313" key="2">
    <source>
        <dbReference type="EMBL" id="SDL43072.1"/>
    </source>
</evidence>
<dbReference type="EMBL" id="FNGX01000002">
    <property type="protein sequence ID" value="SDL43072.1"/>
    <property type="molecule type" value="Genomic_DNA"/>
</dbReference>
<dbReference type="AlphaFoldDB" id="A0A1G9K063"/>
<feature type="transmembrane region" description="Helical" evidence="1">
    <location>
        <begin position="148"/>
        <end position="169"/>
    </location>
</feature>
<sequence length="188" mass="22316">MFELIKSSFLNLYKINNYLLFLLLAYLLCHDTMNELITFGLENISLPKFSFKLFIYLYILSAVVFFIIELMKNFVPIDSTTYQITWNINEFVQYIYLFSCLYSKRIIIPPLENGLIFLVYCIALYAFIQNIVVFICRGITKVWQKDDRWSIIVAFVMMAALLILKTTWITEGITKFQLEWLIELCQKL</sequence>
<accession>A0A1G9K063</accession>